<dbReference type="InterPro" id="IPR016166">
    <property type="entry name" value="FAD-bd_PCMH"/>
</dbReference>
<dbReference type="RefSeq" id="WP_090737111.1">
    <property type="nucleotide sequence ID" value="NZ_FOHO01000015.1"/>
</dbReference>
<dbReference type="GO" id="GO:0071949">
    <property type="term" value="F:FAD binding"/>
    <property type="evidence" value="ECO:0007669"/>
    <property type="project" value="InterPro"/>
</dbReference>
<dbReference type="InterPro" id="IPR006094">
    <property type="entry name" value="Oxid_FAD_bind_N"/>
</dbReference>
<dbReference type="FunFam" id="1.10.45.10:FF:000001">
    <property type="entry name" value="D-lactate dehydrogenase mitochondrial"/>
    <property type="match status" value="1"/>
</dbReference>
<dbReference type="Pfam" id="PF01565">
    <property type="entry name" value="FAD_binding_4"/>
    <property type="match status" value="1"/>
</dbReference>
<dbReference type="Gene3D" id="3.30.70.2740">
    <property type="match status" value="1"/>
</dbReference>
<feature type="region of interest" description="Disordered" evidence="8">
    <location>
        <begin position="27"/>
        <end position="46"/>
    </location>
</feature>
<keyword evidence="5" id="KW-0809">Transit peptide</keyword>
<dbReference type="GO" id="GO:1903457">
    <property type="term" value="P:lactate catabolic process"/>
    <property type="evidence" value="ECO:0007669"/>
    <property type="project" value="TreeGrafter"/>
</dbReference>
<evidence type="ECO:0000256" key="8">
    <source>
        <dbReference type="SAM" id="MobiDB-lite"/>
    </source>
</evidence>
<dbReference type="InterPro" id="IPR036318">
    <property type="entry name" value="FAD-bd_PCMH-like_sf"/>
</dbReference>
<dbReference type="Proteomes" id="UP000199180">
    <property type="component" value="Unassembled WGS sequence"/>
</dbReference>
<comment type="similarity">
    <text evidence="2">Belongs to the FAD-binding oxidoreductase/transferase type 4 family.</text>
</comment>
<dbReference type="PROSITE" id="PS51387">
    <property type="entry name" value="FAD_PCMH"/>
    <property type="match status" value="1"/>
</dbReference>
<gene>
    <name evidence="10" type="ORF">SAMN04489858_11557</name>
</gene>
<protein>
    <recommendedName>
        <fullName evidence="7">D-lactate dehydrogenase (cytochrome)</fullName>
        <ecNumber evidence="7">1.1.2.4</ecNumber>
    </recommendedName>
</protein>
<dbReference type="EC" id="1.1.2.4" evidence="7"/>
<dbReference type="Gene3D" id="3.30.465.10">
    <property type="match status" value="1"/>
</dbReference>
<dbReference type="Pfam" id="PF02913">
    <property type="entry name" value="FAD-oxidase_C"/>
    <property type="match status" value="1"/>
</dbReference>
<dbReference type="SUPFAM" id="SSF56176">
    <property type="entry name" value="FAD-binding/transporter-associated domain-like"/>
    <property type="match status" value="1"/>
</dbReference>
<evidence type="ECO:0000259" key="9">
    <source>
        <dbReference type="PROSITE" id="PS51387"/>
    </source>
</evidence>
<dbReference type="SUPFAM" id="SSF55103">
    <property type="entry name" value="FAD-linked oxidases, C-terminal domain"/>
    <property type="match status" value="1"/>
</dbReference>
<accession>A0A1I0ICB8</accession>
<dbReference type="STRING" id="364199.SAMN04489858_11557"/>
<dbReference type="PANTHER" id="PTHR11748">
    <property type="entry name" value="D-LACTATE DEHYDROGENASE"/>
    <property type="match status" value="1"/>
</dbReference>
<evidence type="ECO:0000256" key="3">
    <source>
        <dbReference type="ARBA" id="ARBA00022630"/>
    </source>
</evidence>
<dbReference type="OrthoDB" id="9811557at2"/>
<dbReference type="InterPro" id="IPR016164">
    <property type="entry name" value="FAD-linked_Oxase-like_C"/>
</dbReference>
<evidence type="ECO:0000256" key="2">
    <source>
        <dbReference type="ARBA" id="ARBA00008000"/>
    </source>
</evidence>
<dbReference type="FunFam" id="3.30.70.2740:FF:000001">
    <property type="entry name" value="D-lactate dehydrogenase mitochondrial"/>
    <property type="match status" value="1"/>
</dbReference>
<dbReference type="Gene3D" id="1.10.45.10">
    <property type="entry name" value="Vanillyl-alcohol Oxidase, Chain A, domain 4"/>
    <property type="match status" value="1"/>
</dbReference>
<sequence length="461" mass="49266">MTTPTRSDCTAALDELRALLGDRLSTGSSILDEHGRDEAYTPPQRPDAVAFPRDTQEVSRIVKICARHDLPVIPYGTGTSLEGQIVPVSGGLSLDMSQMNRVIEIHEKDLDAVVQPGVTRTQLNDALRATGLMFTVDPGADASMGGMASTRASGTNTVRYGTIRENVLALEVVLPDGEIIRTGSRARKSASGYDLTHLFIGAEGTLGVITELTVKLHGQPESILAATCAFDTVEGAVDTVILAIQCGLPMARIELLDEVQMKGMNLLHADLGLAEKPHLFLEFHGTEAGVREQVETFREIASDLGGRDFAFAEKAEDRNRLWAARHHAYYAGKALKPGANGLVTDCCVPISELACCISRTKQAIEMSGLIAPLVGHVGDGNFHLAILVDPDSDDEMDRARDLAASVNKIALSLGGTVTGEHGVGVGKKKYMLAEHGGAYALMQRLKLAVDPQNIMNPGKIV</sequence>
<dbReference type="InterPro" id="IPR016171">
    <property type="entry name" value="Vanillyl_alc_oxidase_C-sub2"/>
</dbReference>
<evidence type="ECO:0000256" key="5">
    <source>
        <dbReference type="ARBA" id="ARBA00022946"/>
    </source>
</evidence>
<name>A0A1I0ICB8_9RHOB</name>
<dbReference type="InterPro" id="IPR004113">
    <property type="entry name" value="FAD-bd_oxidored_4_C"/>
</dbReference>
<organism evidence="10 11">
    <name type="scientific">Paracoccus homiensis</name>
    <dbReference type="NCBI Taxonomy" id="364199"/>
    <lineage>
        <taxon>Bacteria</taxon>
        <taxon>Pseudomonadati</taxon>
        <taxon>Pseudomonadota</taxon>
        <taxon>Alphaproteobacteria</taxon>
        <taxon>Rhodobacterales</taxon>
        <taxon>Paracoccaceae</taxon>
        <taxon>Paracoccus</taxon>
    </lineage>
</organism>
<evidence type="ECO:0000256" key="7">
    <source>
        <dbReference type="ARBA" id="ARBA00038897"/>
    </source>
</evidence>
<dbReference type="EMBL" id="FOHO01000015">
    <property type="protein sequence ID" value="SET94136.1"/>
    <property type="molecule type" value="Genomic_DNA"/>
</dbReference>
<dbReference type="InterPro" id="IPR016169">
    <property type="entry name" value="FAD-bd_PCMH_sub2"/>
</dbReference>
<dbReference type="GO" id="GO:0008720">
    <property type="term" value="F:D-lactate dehydrogenase (NAD+) activity"/>
    <property type="evidence" value="ECO:0007669"/>
    <property type="project" value="TreeGrafter"/>
</dbReference>
<evidence type="ECO:0000313" key="10">
    <source>
        <dbReference type="EMBL" id="SET94136.1"/>
    </source>
</evidence>
<keyword evidence="11" id="KW-1185">Reference proteome</keyword>
<dbReference type="GO" id="GO:0004458">
    <property type="term" value="F:D-lactate dehydrogenase (cytochrome) activity"/>
    <property type="evidence" value="ECO:0007669"/>
    <property type="project" value="UniProtKB-EC"/>
</dbReference>
<proteinExistence type="inferred from homology"/>
<feature type="domain" description="FAD-binding PCMH-type" evidence="9">
    <location>
        <begin position="42"/>
        <end position="219"/>
    </location>
</feature>
<evidence type="ECO:0000313" key="11">
    <source>
        <dbReference type="Proteomes" id="UP000199180"/>
    </source>
</evidence>
<evidence type="ECO:0000256" key="6">
    <source>
        <dbReference type="ARBA" id="ARBA00023002"/>
    </source>
</evidence>
<keyword evidence="6" id="KW-0560">Oxidoreductase</keyword>
<evidence type="ECO:0000256" key="1">
    <source>
        <dbReference type="ARBA" id="ARBA00001974"/>
    </source>
</evidence>
<comment type="cofactor">
    <cofactor evidence="1">
        <name>FAD</name>
        <dbReference type="ChEBI" id="CHEBI:57692"/>
    </cofactor>
</comment>
<evidence type="ECO:0000256" key="4">
    <source>
        <dbReference type="ARBA" id="ARBA00022827"/>
    </source>
</evidence>
<reference evidence="10 11" key="1">
    <citation type="submission" date="2016-10" db="EMBL/GenBank/DDBJ databases">
        <authorList>
            <person name="de Groot N.N."/>
        </authorList>
    </citation>
    <scope>NUCLEOTIDE SEQUENCE [LARGE SCALE GENOMIC DNA]</scope>
    <source>
        <strain evidence="10 11">DSM 17862</strain>
    </source>
</reference>
<dbReference type="FunFam" id="3.30.465.10:FF:000016">
    <property type="entry name" value="probable D-lactate dehydrogenase, mitochondrial"/>
    <property type="match status" value="1"/>
</dbReference>
<keyword evidence="3" id="KW-0285">Flavoprotein</keyword>
<dbReference type="PANTHER" id="PTHR11748:SF111">
    <property type="entry name" value="D-LACTATE DEHYDROGENASE, MITOCHONDRIAL-RELATED"/>
    <property type="match status" value="1"/>
</dbReference>
<dbReference type="AlphaFoldDB" id="A0A1I0ICB8"/>
<keyword evidence="4" id="KW-0274">FAD</keyword>